<dbReference type="Proteomes" id="UP000250257">
    <property type="component" value="Unassembled WGS sequence"/>
</dbReference>
<organism evidence="1 2">
    <name type="scientific">Listeria fleischmannii subsp. fleischmannii</name>
    <dbReference type="NCBI Taxonomy" id="1671902"/>
    <lineage>
        <taxon>Bacteria</taxon>
        <taxon>Bacillati</taxon>
        <taxon>Bacillota</taxon>
        <taxon>Bacilli</taxon>
        <taxon>Bacillales</taxon>
        <taxon>Listeriaceae</taxon>
        <taxon>Listeria</taxon>
    </lineage>
</organism>
<evidence type="ECO:0000313" key="2">
    <source>
        <dbReference type="Proteomes" id="UP000250257"/>
    </source>
</evidence>
<name>A0A2X3H3Q3_9LIST</name>
<protein>
    <submittedName>
        <fullName evidence="1">Uncharacterized protein</fullName>
    </submittedName>
</protein>
<accession>A0A2X3H3Q3</accession>
<sequence length="30" mass="3558">MRKYVEKSLLLKISLFVLLRTDSLTEKGIY</sequence>
<proteinExistence type="predicted"/>
<evidence type="ECO:0000313" key="1">
    <source>
        <dbReference type="EMBL" id="SQC65325.1"/>
    </source>
</evidence>
<gene>
    <name evidence="1" type="ORF">NCTC13940_00445</name>
</gene>
<dbReference type="EMBL" id="UAWT01000003">
    <property type="protein sequence ID" value="SQC65325.1"/>
    <property type="molecule type" value="Genomic_DNA"/>
</dbReference>
<dbReference type="AlphaFoldDB" id="A0A2X3H3Q3"/>
<reference evidence="1 2" key="1">
    <citation type="submission" date="2018-06" db="EMBL/GenBank/DDBJ databases">
        <authorList>
            <consortium name="Pathogen Informatics"/>
            <person name="Doyle S."/>
        </authorList>
    </citation>
    <scope>NUCLEOTIDE SEQUENCE [LARGE SCALE GENOMIC DNA]</scope>
    <source>
        <strain evidence="1 2">NCTC13940</strain>
    </source>
</reference>